<dbReference type="Proteomes" id="UP001292094">
    <property type="component" value="Unassembled WGS sequence"/>
</dbReference>
<sequence length="109" mass="12210">MVQWTGKKFALVSMGMSLVEREAVEKWMEIEKEGAGQKGMGHDRNKMGTEKMERGGGNKVSRLSILSRKRNGESKQMRSTTRYEKRRSLRGGEVEAGGRGRSEPNPSPP</sequence>
<gene>
    <name evidence="2" type="ORF">Pmani_038012</name>
</gene>
<reference evidence="2" key="1">
    <citation type="submission" date="2023-11" db="EMBL/GenBank/DDBJ databases">
        <title>Genome assemblies of two species of porcelain crab, Petrolisthes cinctipes and Petrolisthes manimaculis (Anomura: Porcellanidae).</title>
        <authorList>
            <person name="Angst P."/>
        </authorList>
    </citation>
    <scope>NUCLEOTIDE SEQUENCE</scope>
    <source>
        <strain evidence="2">PB745_02</strain>
        <tissue evidence="2">Gill</tissue>
    </source>
</reference>
<keyword evidence="3" id="KW-1185">Reference proteome</keyword>
<comment type="caution">
    <text evidence="2">The sequence shown here is derived from an EMBL/GenBank/DDBJ whole genome shotgun (WGS) entry which is preliminary data.</text>
</comment>
<organism evidence="2 3">
    <name type="scientific">Petrolisthes manimaculis</name>
    <dbReference type="NCBI Taxonomy" id="1843537"/>
    <lineage>
        <taxon>Eukaryota</taxon>
        <taxon>Metazoa</taxon>
        <taxon>Ecdysozoa</taxon>
        <taxon>Arthropoda</taxon>
        <taxon>Crustacea</taxon>
        <taxon>Multicrustacea</taxon>
        <taxon>Malacostraca</taxon>
        <taxon>Eumalacostraca</taxon>
        <taxon>Eucarida</taxon>
        <taxon>Decapoda</taxon>
        <taxon>Pleocyemata</taxon>
        <taxon>Anomura</taxon>
        <taxon>Galatheoidea</taxon>
        <taxon>Porcellanidae</taxon>
        <taxon>Petrolisthes</taxon>
    </lineage>
</organism>
<dbReference type="EMBL" id="JAWZYT010006032">
    <property type="protein sequence ID" value="KAK4288994.1"/>
    <property type="molecule type" value="Genomic_DNA"/>
</dbReference>
<accession>A0AAE1TMR5</accession>
<evidence type="ECO:0000256" key="1">
    <source>
        <dbReference type="SAM" id="MobiDB-lite"/>
    </source>
</evidence>
<evidence type="ECO:0000313" key="3">
    <source>
        <dbReference type="Proteomes" id="UP001292094"/>
    </source>
</evidence>
<feature type="region of interest" description="Disordered" evidence="1">
    <location>
        <begin position="32"/>
        <end position="109"/>
    </location>
</feature>
<dbReference type="AlphaFoldDB" id="A0AAE1TMR5"/>
<feature type="compositionally biased region" description="Basic and acidic residues" evidence="1">
    <location>
        <begin position="32"/>
        <end position="56"/>
    </location>
</feature>
<feature type="compositionally biased region" description="Basic and acidic residues" evidence="1">
    <location>
        <begin position="90"/>
        <end position="102"/>
    </location>
</feature>
<proteinExistence type="predicted"/>
<name>A0AAE1TMR5_9EUCA</name>
<protein>
    <submittedName>
        <fullName evidence="2">Uncharacterized protein</fullName>
    </submittedName>
</protein>
<evidence type="ECO:0000313" key="2">
    <source>
        <dbReference type="EMBL" id="KAK4288994.1"/>
    </source>
</evidence>